<gene>
    <name evidence="3" type="ORF">NHX12_028834</name>
</gene>
<keyword evidence="1" id="KW-0812">Transmembrane</keyword>
<feature type="chain" id="PRO_5040196998" evidence="2">
    <location>
        <begin position="19"/>
        <end position="258"/>
    </location>
</feature>
<dbReference type="PANTHER" id="PTHR15071:SF34">
    <property type="entry name" value="MRH DOMAIN-CONTAINING PROTEIN"/>
    <property type="match status" value="1"/>
</dbReference>
<organism evidence="3 4">
    <name type="scientific">Muraenolepis orangiensis</name>
    <name type="common">Patagonian moray cod</name>
    <dbReference type="NCBI Taxonomy" id="630683"/>
    <lineage>
        <taxon>Eukaryota</taxon>
        <taxon>Metazoa</taxon>
        <taxon>Chordata</taxon>
        <taxon>Craniata</taxon>
        <taxon>Vertebrata</taxon>
        <taxon>Euteleostomi</taxon>
        <taxon>Actinopterygii</taxon>
        <taxon>Neopterygii</taxon>
        <taxon>Teleostei</taxon>
        <taxon>Neoteleostei</taxon>
        <taxon>Acanthomorphata</taxon>
        <taxon>Zeiogadaria</taxon>
        <taxon>Gadariae</taxon>
        <taxon>Gadiformes</taxon>
        <taxon>Muraenolepidoidei</taxon>
        <taxon>Muraenolepididae</taxon>
        <taxon>Muraenolepis</taxon>
    </lineage>
</organism>
<keyword evidence="4" id="KW-1185">Reference proteome</keyword>
<keyword evidence="1" id="KW-0472">Membrane</keyword>
<dbReference type="EMBL" id="JANIIK010000044">
    <property type="protein sequence ID" value="KAJ3604093.1"/>
    <property type="molecule type" value="Genomic_DNA"/>
</dbReference>
<sequence>MSLMYLLGAVWVCVMIQTSPVVPVETHCIKVNGCQCIMKDGSGVINLDGVGDRGGFLRPVPGVPDDEVSLAFSPCLPLVEPWELAGTECSDVAACLIVRHAGSISRYENYGLHEGSVFHYNDTTRTLSVSYFTTAHVDHPMTVVHYRCTANHSVPLVLPRDPRTARPLQVWVGSPCACANACGVGDLGLGTIFLIVLIICATAYFLLGSCALRAIRTSSGVQIAPEESVWCIMCYLLTERQVASRGHQRLNSGRHQTL</sequence>
<feature type="signal peptide" evidence="2">
    <location>
        <begin position="1"/>
        <end position="18"/>
    </location>
</feature>
<dbReference type="AlphaFoldDB" id="A0A9Q0IN36"/>
<reference evidence="3" key="1">
    <citation type="submission" date="2022-07" db="EMBL/GenBank/DDBJ databases">
        <title>Chromosome-level genome of Muraenolepis orangiensis.</title>
        <authorList>
            <person name="Kim J."/>
        </authorList>
    </citation>
    <scope>NUCLEOTIDE SEQUENCE</scope>
    <source>
        <strain evidence="3">KU_S4_2022</strain>
        <tissue evidence="3">Muscle</tissue>
    </source>
</reference>
<keyword evidence="1" id="KW-1133">Transmembrane helix</keyword>
<dbReference type="OrthoDB" id="29460at2759"/>
<dbReference type="PANTHER" id="PTHR15071">
    <property type="entry name" value="MANNOSE-6-PHOSPHATE RECEPTOR FAMILY MEMBER"/>
    <property type="match status" value="1"/>
</dbReference>
<dbReference type="Proteomes" id="UP001148018">
    <property type="component" value="Unassembled WGS sequence"/>
</dbReference>
<keyword evidence="2" id="KW-0732">Signal</keyword>
<accession>A0A9Q0IN36</accession>
<comment type="caution">
    <text evidence="3">The sequence shown here is derived from an EMBL/GenBank/DDBJ whole genome shotgun (WGS) entry which is preliminary data.</text>
</comment>
<name>A0A9Q0IN36_9TELE</name>
<feature type="transmembrane region" description="Helical" evidence="1">
    <location>
        <begin position="187"/>
        <end position="207"/>
    </location>
</feature>
<evidence type="ECO:0000256" key="1">
    <source>
        <dbReference type="SAM" id="Phobius"/>
    </source>
</evidence>
<evidence type="ECO:0000256" key="2">
    <source>
        <dbReference type="SAM" id="SignalP"/>
    </source>
</evidence>
<evidence type="ECO:0000313" key="3">
    <source>
        <dbReference type="EMBL" id="KAJ3604093.1"/>
    </source>
</evidence>
<evidence type="ECO:0000313" key="4">
    <source>
        <dbReference type="Proteomes" id="UP001148018"/>
    </source>
</evidence>
<dbReference type="GO" id="GO:0005802">
    <property type="term" value="C:trans-Golgi network"/>
    <property type="evidence" value="ECO:0007669"/>
    <property type="project" value="TreeGrafter"/>
</dbReference>
<protein>
    <submittedName>
        <fullName evidence="3">Uncharacterized protein</fullName>
    </submittedName>
</protein>
<proteinExistence type="predicted"/>